<organism evidence="1 2">
    <name type="scientific">Marchantia polymorpha subsp. ruderalis</name>
    <dbReference type="NCBI Taxonomy" id="1480154"/>
    <lineage>
        <taxon>Eukaryota</taxon>
        <taxon>Viridiplantae</taxon>
        <taxon>Streptophyta</taxon>
        <taxon>Embryophyta</taxon>
        <taxon>Marchantiophyta</taxon>
        <taxon>Marchantiopsida</taxon>
        <taxon>Marchantiidae</taxon>
        <taxon>Marchantiales</taxon>
        <taxon>Marchantiaceae</taxon>
        <taxon>Marchantia</taxon>
    </lineage>
</organism>
<sequence length="111" mass="11897">MERDNVIKVESQERRKQLMAAKGVRQAHAAAKRETGDIAAGGIETGRGTTCLDDMRCLRLTPGPGQCRGAEAAEADARSDVIIARALAILGSSPMRTYSSAYYKPKSSTRA</sequence>
<gene>
    <name evidence="1" type="ORF">AXG93_3522s1120</name>
</gene>
<evidence type="ECO:0000313" key="2">
    <source>
        <dbReference type="Proteomes" id="UP000077202"/>
    </source>
</evidence>
<keyword evidence="2" id="KW-1185">Reference proteome</keyword>
<dbReference type="Proteomes" id="UP000077202">
    <property type="component" value="Unassembled WGS sequence"/>
</dbReference>
<dbReference type="AlphaFoldDB" id="A0A176WEL1"/>
<accession>A0A176WEL1</accession>
<evidence type="ECO:0000313" key="1">
    <source>
        <dbReference type="EMBL" id="OAE30792.1"/>
    </source>
</evidence>
<protein>
    <submittedName>
        <fullName evidence="1">Uncharacterized protein</fullName>
    </submittedName>
</protein>
<dbReference type="EMBL" id="LVLJ01001246">
    <property type="protein sequence ID" value="OAE30792.1"/>
    <property type="molecule type" value="Genomic_DNA"/>
</dbReference>
<name>A0A176WEL1_MARPO</name>
<comment type="caution">
    <text evidence="1">The sequence shown here is derived from an EMBL/GenBank/DDBJ whole genome shotgun (WGS) entry which is preliminary data.</text>
</comment>
<proteinExistence type="predicted"/>
<reference evidence="1" key="1">
    <citation type="submission" date="2016-03" db="EMBL/GenBank/DDBJ databases">
        <title>Mechanisms controlling the formation of the plant cell surface in tip-growing cells are functionally conserved among land plants.</title>
        <authorList>
            <person name="Honkanen S."/>
            <person name="Jones V.A."/>
            <person name="Morieri G."/>
            <person name="Champion C."/>
            <person name="Hetherington A.J."/>
            <person name="Kelly S."/>
            <person name="Saint-Marcoux D."/>
            <person name="Proust H."/>
            <person name="Prescott H."/>
            <person name="Dolan L."/>
        </authorList>
    </citation>
    <scope>NUCLEOTIDE SEQUENCE [LARGE SCALE GENOMIC DNA]</scope>
    <source>
        <tissue evidence="1">Whole gametophyte</tissue>
    </source>
</reference>